<feature type="chain" id="PRO_5025626691" description="Secreted protein" evidence="1">
    <location>
        <begin position="23"/>
        <end position="93"/>
    </location>
</feature>
<organism evidence="2 3">
    <name type="scientific">Aaosphaeria arxii CBS 175.79</name>
    <dbReference type="NCBI Taxonomy" id="1450172"/>
    <lineage>
        <taxon>Eukaryota</taxon>
        <taxon>Fungi</taxon>
        <taxon>Dikarya</taxon>
        <taxon>Ascomycota</taxon>
        <taxon>Pezizomycotina</taxon>
        <taxon>Dothideomycetes</taxon>
        <taxon>Pleosporomycetidae</taxon>
        <taxon>Pleosporales</taxon>
        <taxon>Pleosporales incertae sedis</taxon>
        <taxon>Aaosphaeria</taxon>
    </lineage>
</organism>
<sequence length="93" mass="10144">MSRIVRVLVLGGLVFEPFRVMSCNLECVPNFSKTCPATGMQLALLTVSPFHYGGKVRVLAPVGPIPGTFARIIWTAKRGDLNELAVLASCFRH</sequence>
<evidence type="ECO:0000313" key="2">
    <source>
        <dbReference type="EMBL" id="KAF2017135.1"/>
    </source>
</evidence>
<evidence type="ECO:0000313" key="3">
    <source>
        <dbReference type="Proteomes" id="UP000799778"/>
    </source>
</evidence>
<dbReference type="RefSeq" id="XP_033385474.1">
    <property type="nucleotide sequence ID" value="XM_033521172.1"/>
</dbReference>
<feature type="signal peptide" evidence="1">
    <location>
        <begin position="1"/>
        <end position="22"/>
    </location>
</feature>
<gene>
    <name evidence="2" type="ORF">BU24DRAFT_144073</name>
</gene>
<keyword evidence="3" id="KW-1185">Reference proteome</keyword>
<evidence type="ECO:0008006" key="4">
    <source>
        <dbReference type="Google" id="ProtNLM"/>
    </source>
</evidence>
<dbReference type="EMBL" id="ML978068">
    <property type="protein sequence ID" value="KAF2017135.1"/>
    <property type="molecule type" value="Genomic_DNA"/>
</dbReference>
<dbReference type="GeneID" id="54278569"/>
<evidence type="ECO:0000256" key="1">
    <source>
        <dbReference type="SAM" id="SignalP"/>
    </source>
</evidence>
<reference evidence="2" key="1">
    <citation type="journal article" date="2020" name="Stud. Mycol.">
        <title>101 Dothideomycetes genomes: a test case for predicting lifestyles and emergence of pathogens.</title>
        <authorList>
            <person name="Haridas S."/>
            <person name="Albert R."/>
            <person name="Binder M."/>
            <person name="Bloem J."/>
            <person name="Labutti K."/>
            <person name="Salamov A."/>
            <person name="Andreopoulos B."/>
            <person name="Baker S."/>
            <person name="Barry K."/>
            <person name="Bills G."/>
            <person name="Bluhm B."/>
            <person name="Cannon C."/>
            <person name="Castanera R."/>
            <person name="Culley D."/>
            <person name="Daum C."/>
            <person name="Ezra D."/>
            <person name="Gonzalez J."/>
            <person name="Henrissat B."/>
            <person name="Kuo A."/>
            <person name="Liang C."/>
            <person name="Lipzen A."/>
            <person name="Lutzoni F."/>
            <person name="Magnuson J."/>
            <person name="Mondo S."/>
            <person name="Nolan M."/>
            <person name="Ohm R."/>
            <person name="Pangilinan J."/>
            <person name="Park H.-J."/>
            <person name="Ramirez L."/>
            <person name="Alfaro M."/>
            <person name="Sun H."/>
            <person name="Tritt A."/>
            <person name="Yoshinaga Y."/>
            <person name="Zwiers L.-H."/>
            <person name="Turgeon B."/>
            <person name="Goodwin S."/>
            <person name="Spatafora J."/>
            <person name="Crous P."/>
            <person name="Grigoriev I."/>
        </authorList>
    </citation>
    <scope>NUCLEOTIDE SEQUENCE</scope>
    <source>
        <strain evidence="2">CBS 175.79</strain>
    </source>
</reference>
<dbReference type="Proteomes" id="UP000799778">
    <property type="component" value="Unassembled WGS sequence"/>
</dbReference>
<proteinExistence type="predicted"/>
<accession>A0A6A5XUW4</accession>
<protein>
    <recommendedName>
        <fullName evidence="4">Secreted protein</fullName>
    </recommendedName>
</protein>
<dbReference type="AlphaFoldDB" id="A0A6A5XUW4"/>
<keyword evidence="1" id="KW-0732">Signal</keyword>
<name>A0A6A5XUW4_9PLEO</name>